<sequence length="97" mass="10248">MILFSRGSAVVSSSYSVPLPPTIWSQQSRRGEIQAVAAVLEGQGRGGRGEGAGAGSMLDNDASMVRILSPPQKAKRASLKSNGCRGFPFPLHFVFVD</sequence>
<name>A0A6G1F6B5_9ORYZ</name>
<dbReference type="EMBL" id="SPHZ02000001">
    <property type="protein sequence ID" value="KAF0932455.1"/>
    <property type="molecule type" value="Genomic_DNA"/>
</dbReference>
<accession>A0A6G1F6B5</accession>
<gene>
    <name evidence="1" type="ORF">E2562_010362</name>
</gene>
<protein>
    <submittedName>
        <fullName evidence="1">Uncharacterized protein</fullName>
    </submittedName>
</protein>
<dbReference type="EMBL" id="SPHZ02000001">
    <property type="protein sequence ID" value="KAF0932454.1"/>
    <property type="molecule type" value="Genomic_DNA"/>
</dbReference>
<organism evidence="1 2">
    <name type="scientific">Oryza meyeriana var. granulata</name>
    <dbReference type="NCBI Taxonomy" id="110450"/>
    <lineage>
        <taxon>Eukaryota</taxon>
        <taxon>Viridiplantae</taxon>
        <taxon>Streptophyta</taxon>
        <taxon>Embryophyta</taxon>
        <taxon>Tracheophyta</taxon>
        <taxon>Spermatophyta</taxon>
        <taxon>Magnoliopsida</taxon>
        <taxon>Liliopsida</taxon>
        <taxon>Poales</taxon>
        <taxon>Poaceae</taxon>
        <taxon>BOP clade</taxon>
        <taxon>Oryzoideae</taxon>
        <taxon>Oryzeae</taxon>
        <taxon>Oryzinae</taxon>
        <taxon>Oryza</taxon>
        <taxon>Oryza meyeriana</taxon>
    </lineage>
</organism>
<evidence type="ECO:0000313" key="2">
    <source>
        <dbReference type="Proteomes" id="UP000479710"/>
    </source>
</evidence>
<dbReference type="EMBL" id="SPHZ02000001">
    <property type="protein sequence ID" value="KAF0932456.1"/>
    <property type="molecule type" value="Genomic_DNA"/>
</dbReference>
<comment type="caution">
    <text evidence="1">The sequence shown here is derived from an EMBL/GenBank/DDBJ whole genome shotgun (WGS) entry which is preliminary data.</text>
</comment>
<dbReference type="AlphaFoldDB" id="A0A6G1F6B5"/>
<dbReference type="Proteomes" id="UP000479710">
    <property type="component" value="Unassembled WGS sequence"/>
</dbReference>
<proteinExistence type="predicted"/>
<keyword evidence="2" id="KW-1185">Reference proteome</keyword>
<dbReference type="EMBL" id="SPHZ02000001">
    <property type="protein sequence ID" value="KAF0932453.1"/>
    <property type="molecule type" value="Genomic_DNA"/>
</dbReference>
<evidence type="ECO:0000313" key="1">
    <source>
        <dbReference type="EMBL" id="KAF0932456.1"/>
    </source>
</evidence>
<reference evidence="1 2" key="1">
    <citation type="submission" date="2019-11" db="EMBL/GenBank/DDBJ databases">
        <title>Whole genome sequence of Oryza granulata.</title>
        <authorList>
            <person name="Li W."/>
        </authorList>
    </citation>
    <scope>NUCLEOTIDE SEQUENCE [LARGE SCALE GENOMIC DNA]</scope>
    <source>
        <strain evidence="2">cv. Menghai</strain>
        <tissue evidence="1">Leaf</tissue>
    </source>
</reference>